<organism evidence="1 2">
    <name type="scientific">Saccharata proteae CBS 121410</name>
    <dbReference type="NCBI Taxonomy" id="1314787"/>
    <lineage>
        <taxon>Eukaryota</taxon>
        <taxon>Fungi</taxon>
        <taxon>Dikarya</taxon>
        <taxon>Ascomycota</taxon>
        <taxon>Pezizomycotina</taxon>
        <taxon>Dothideomycetes</taxon>
        <taxon>Dothideomycetes incertae sedis</taxon>
        <taxon>Botryosphaeriales</taxon>
        <taxon>Saccharataceae</taxon>
        <taxon>Saccharata</taxon>
    </lineage>
</organism>
<dbReference type="EMBL" id="ML978716">
    <property type="protein sequence ID" value="KAF2088611.1"/>
    <property type="molecule type" value="Genomic_DNA"/>
</dbReference>
<reference evidence="1" key="1">
    <citation type="journal article" date="2020" name="Stud. Mycol.">
        <title>101 Dothideomycetes genomes: a test case for predicting lifestyles and emergence of pathogens.</title>
        <authorList>
            <person name="Haridas S."/>
            <person name="Albert R."/>
            <person name="Binder M."/>
            <person name="Bloem J."/>
            <person name="Labutti K."/>
            <person name="Salamov A."/>
            <person name="Andreopoulos B."/>
            <person name="Baker S."/>
            <person name="Barry K."/>
            <person name="Bills G."/>
            <person name="Bluhm B."/>
            <person name="Cannon C."/>
            <person name="Castanera R."/>
            <person name="Culley D."/>
            <person name="Daum C."/>
            <person name="Ezra D."/>
            <person name="Gonzalez J."/>
            <person name="Henrissat B."/>
            <person name="Kuo A."/>
            <person name="Liang C."/>
            <person name="Lipzen A."/>
            <person name="Lutzoni F."/>
            <person name="Magnuson J."/>
            <person name="Mondo S."/>
            <person name="Nolan M."/>
            <person name="Ohm R."/>
            <person name="Pangilinan J."/>
            <person name="Park H.-J."/>
            <person name="Ramirez L."/>
            <person name="Alfaro M."/>
            <person name="Sun H."/>
            <person name="Tritt A."/>
            <person name="Yoshinaga Y."/>
            <person name="Zwiers L.-H."/>
            <person name="Turgeon B."/>
            <person name="Goodwin S."/>
            <person name="Spatafora J."/>
            <person name="Crous P."/>
            <person name="Grigoriev I."/>
        </authorList>
    </citation>
    <scope>NUCLEOTIDE SEQUENCE</scope>
    <source>
        <strain evidence="1">CBS 121410</strain>
    </source>
</reference>
<protein>
    <submittedName>
        <fullName evidence="1">Uncharacterized protein</fullName>
    </submittedName>
</protein>
<evidence type="ECO:0000313" key="2">
    <source>
        <dbReference type="Proteomes" id="UP000799776"/>
    </source>
</evidence>
<dbReference type="AlphaFoldDB" id="A0A9P4HZX5"/>
<dbReference type="OrthoDB" id="88410at2759"/>
<keyword evidence="2" id="KW-1185">Reference proteome</keyword>
<gene>
    <name evidence="1" type="ORF">K490DRAFT_39775</name>
</gene>
<dbReference type="PANTHER" id="PTHR34724:SF2">
    <property type="entry name" value="OS12G0596101 PROTEIN"/>
    <property type="match status" value="1"/>
</dbReference>
<accession>A0A9P4HZX5</accession>
<sequence>MCKKATCDTCNKSTWWGCGNHIPSVMDPIPAPDRCGCEPRVERDGKSYPPKGRMAS</sequence>
<dbReference type="Proteomes" id="UP000799776">
    <property type="component" value="Unassembled WGS sequence"/>
</dbReference>
<name>A0A9P4HZX5_9PEZI</name>
<proteinExistence type="predicted"/>
<comment type="caution">
    <text evidence="1">The sequence shown here is derived from an EMBL/GenBank/DDBJ whole genome shotgun (WGS) entry which is preliminary data.</text>
</comment>
<evidence type="ECO:0000313" key="1">
    <source>
        <dbReference type="EMBL" id="KAF2088611.1"/>
    </source>
</evidence>
<dbReference type="PANTHER" id="PTHR34724">
    <property type="entry name" value="OS12G0596101 PROTEIN"/>
    <property type="match status" value="1"/>
</dbReference>